<accession>A0A4V1M4T0</accession>
<evidence type="ECO:0000313" key="3">
    <source>
        <dbReference type="Proteomes" id="UP000289152"/>
    </source>
</evidence>
<feature type="chain" id="PRO_5020708475" evidence="1">
    <location>
        <begin position="18"/>
        <end position="829"/>
    </location>
</feature>
<protein>
    <submittedName>
        <fullName evidence="2">Uncharacterized protein</fullName>
    </submittedName>
</protein>
<evidence type="ECO:0000256" key="1">
    <source>
        <dbReference type="SAM" id="SignalP"/>
    </source>
</evidence>
<reference evidence="2 3" key="1">
    <citation type="submission" date="2016-06" db="EMBL/GenBank/DDBJ databases">
        <title>Evolution of pathogenesis and genome organization in the Tremellales.</title>
        <authorList>
            <person name="Cuomo C."/>
            <person name="Litvintseva A."/>
            <person name="Heitman J."/>
            <person name="Chen Y."/>
            <person name="Sun S."/>
            <person name="Springer D."/>
            <person name="Dromer F."/>
            <person name="Young S."/>
            <person name="Zeng Q."/>
            <person name="Chapman S."/>
            <person name="Gujja S."/>
            <person name="Saif S."/>
            <person name="Birren B."/>
        </authorList>
    </citation>
    <scope>NUCLEOTIDE SEQUENCE [LARGE SCALE GENOMIC DNA]</scope>
    <source>
        <strain evidence="2 3">ATCC 28783</strain>
    </source>
</reference>
<evidence type="ECO:0000313" key="2">
    <source>
        <dbReference type="EMBL" id="RXK41437.1"/>
    </source>
</evidence>
<sequence>MLPRTVLFGVLVALVQAAPVPKTDAQLNARFYHNTPAHDGVECYRDGHRGIIEGTICVLGDLKVETRGVTYEPFLRENHPCWLQTEKGLIINNACVTTNIDTTTLNAADWEQDDTPCWTDHHIGLLLNGECHLITHVDADTGIKLKRKSQLLPDLIDQLNKMTGFITRSRKPKYPSEQGFHNLHGPVGAAGYKRSPVTYDNVQRKEYIRGRGLIGSTKYNDIFADATAIVKFDKASQHDGVVGDLVKIARRSHADDLLADTRTIVHLHDDQHPDLVDLNEATLVDVKNGHVLNQRSLLGLGGDRYHQEGAVIDLAAMADVKNRQKKGLLGIRRDLFGLGSTSDEHDGLVADVFGHVDFGEGSHHELLGGDSHSGAFDDDHSRLDVLAEVDAAAHLSSGTDHHGLLGLGSNDGHDGVVAHATALVNLGDDRSDGDSLNHGLNLLGSDTNVDHHHGVTATAGILAKLGGDSSHNGLLGLKRSLLGLGDTGDANNDVMAKLAAFINLDRSYGGFLGDRRSTLGLGNANDDDDSIVAKVTALVDLDHDHSHSSVFGLKRSLLGLGDKHTNDDIVADLMTDVGTDTNVDEENSDFHMFPTYPDHTLLDRDLSLNHVDADVKATVTSSKTFLGLGKVIRDLFSYPTADVNSKLLHPHKADNVDAHVKIARDLGSITRLAEQIEKSTENTVHQSGNPLTRDIHLNHVDTTSHINGKVNADVNAKVDKTTKVDTHVNLRLPREFGTTDHTVDLKDIDEVKFKTNAMTYPEFKGKIVEYNHHGLGKRNILALSSTEHHGLLTTDGYHRIEGQGGHKIEGLDGHKVVGEKHGHGKEIHV</sequence>
<organism evidence="2 3">
    <name type="scientific">Tremella mesenterica</name>
    <name type="common">Jelly fungus</name>
    <dbReference type="NCBI Taxonomy" id="5217"/>
    <lineage>
        <taxon>Eukaryota</taxon>
        <taxon>Fungi</taxon>
        <taxon>Dikarya</taxon>
        <taxon>Basidiomycota</taxon>
        <taxon>Agaricomycotina</taxon>
        <taxon>Tremellomycetes</taxon>
        <taxon>Tremellales</taxon>
        <taxon>Tremellaceae</taxon>
        <taxon>Tremella</taxon>
    </lineage>
</organism>
<keyword evidence="1" id="KW-0732">Signal</keyword>
<proteinExistence type="predicted"/>
<feature type="signal peptide" evidence="1">
    <location>
        <begin position="1"/>
        <end position="17"/>
    </location>
</feature>
<keyword evidence="3" id="KW-1185">Reference proteome</keyword>
<name>A0A4V1M4T0_TREME</name>
<dbReference type="AlphaFoldDB" id="A0A4V1M4T0"/>
<dbReference type="Proteomes" id="UP000289152">
    <property type="component" value="Unassembled WGS sequence"/>
</dbReference>
<comment type="caution">
    <text evidence="2">The sequence shown here is derived from an EMBL/GenBank/DDBJ whole genome shotgun (WGS) entry which is preliminary data.</text>
</comment>
<gene>
    <name evidence="2" type="ORF">M231_01343</name>
</gene>
<dbReference type="InParanoid" id="A0A4V1M4T0"/>
<dbReference type="EMBL" id="SDIL01000009">
    <property type="protein sequence ID" value="RXK41437.1"/>
    <property type="molecule type" value="Genomic_DNA"/>
</dbReference>